<feature type="binding site" evidence="7">
    <location>
        <position position="36"/>
    </location>
    <ligand>
        <name>NADPH</name>
        <dbReference type="ChEBI" id="CHEBI:57783"/>
    </ligand>
</feature>
<evidence type="ECO:0000256" key="10">
    <source>
        <dbReference type="SAM" id="MobiDB-lite"/>
    </source>
</evidence>
<comment type="caution">
    <text evidence="7">Lacks conserved residue(s) required for the propagation of feature annotation.</text>
</comment>
<keyword evidence="7" id="KW-0521">NADP</keyword>
<evidence type="ECO:0000256" key="2">
    <source>
        <dbReference type="ARBA" id="ARBA00022516"/>
    </source>
</evidence>
<feature type="binding site" evidence="7">
    <location>
        <position position="278"/>
    </location>
    <ligand>
        <name>sn-glycerol 3-phosphate</name>
        <dbReference type="ChEBI" id="CHEBI:57597"/>
    </ligand>
</feature>
<feature type="domain" description="Glycerol-3-phosphate dehydrogenase NAD-dependent N-terminal" evidence="11">
    <location>
        <begin position="29"/>
        <end position="182"/>
    </location>
</feature>
<dbReference type="Gene3D" id="3.40.50.720">
    <property type="entry name" value="NAD(P)-binding Rossmann-like Domain"/>
    <property type="match status" value="1"/>
</dbReference>
<evidence type="ECO:0000313" key="13">
    <source>
        <dbReference type="EMBL" id="MFC4260435.1"/>
    </source>
</evidence>
<dbReference type="NCBIfam" id="NF000946">
    <property type="entry name" value="PRK00094.2-4"/>
    <property type="match status" value="1"/>
</dbReference>
<keyword evidence="5 7" id="KW-0594">Phospholipid biosynthesis</keyword>
<reference evidence="14" key="1">
    <citation type="journal article" date="2019" name="Int. J. Syst. Evol. Microbiol.">
        <title>The Global Catalogue of Microorganisms (GCM) 10K type strain sequencing project: providing services to taxonomists for standard genome sequencing and annotation.</title>
        <authorList>
            <consortium name="The Broad Institute Genomics Platform"/>
            <consortium name="The Broad Institute Genome Sequencing Center for Infectious Disease"/>
            <person name="Wu L."/>
            <person name="Ma J."/>
        </authorList>
    </citation>
    <scope>NUCLEOTIDE SEQUENCE [LARGE SCALE GENOMIC DNA]</scope>
    <source>
        <strain evidence="14">CECT 7297</strain>
    </source>
</reference>
<dbReference type="PANTHER" id="PTHR11728">
    <property type="entry name" value="GLYCEROL-3-PHOSPHATE DEHYDROGENASE"/>
    <property type="match status" value="1"/>
</dbReference>
<keyword evidence="14" id="KW-1185">Reference proteome</keyword>
<dbReference type="Gene3D" id="1.10.1040.10">
    <property type="entry name" value="N-(1-d-carboxylethyl)-l-norvaline Dehydrogenase, domain 2"/>
    <property type="match status" value="1"/>
</dbReference>
<evidence type="ECO:0000313" key="14">
    <source>
        <dbReference type="Proteomes" id="UP001595798"/>
    </source>
</evidence>
<dbReference type="Proteomes" id="UP001595798">
    <property type="component" value="Unassembled WGS sequence"/>
</dbReference>
<evidence type="ECO:0000256" key="9">
    <source>
        <dbReference type="RuleBase" id="RU000439"/>
    </source>
</evidence>
<keyword evidence="7" id="KW-0547">Nucleotide-binding</keyword>
<feature type="binding site" evidence="7">
    <location>
        <position position="57"/>
    </location>
    <ligand>
        <name>NADPH</name>
        <dbReference type="ChEBI" id="CHEBI:57783"/>
    </ligand>
</feature>
<evidence type="ECO:0000259" key="12">
    <source>
        <dbReference type="Pfam" id="PF07479"/>
    </source>
</evidence>
<feature type="binding site" evidence="7">
    <location>
        <position position="267"/>
    </location>
    <ligand>
        <name>sn-glycerol 3-phosphate</name>
        <dbReference type="ChEBI" id="CHEBI:57597"/>
    </ligand>
</feature>
<feature type="binding site" evidence="7">
    <location>
        <position position="304"/>
    </location>
    <ligand>
        <name>NADPH</name>
        <dbReference type="ChEBI" id="CHEBI:57783"/>
    </ligand>
</feature>
<keyword evidence="7 8" id="KW-0520">NAD</keyword>
<feature type="active site" description="Proton acceptor" evidence="7">
    <location>
        <position position="214"/>
    </location>
</feature>
<feature type="binding site" evidence="7">
    <location>
        <position position="159"/>
    </location>
    <ligand>
        <name>sn-glycerol 3-phosphate</name>
        <dbReference type="ChEBI" id="CHEBI:57597"/>
    </ligand>
</feature>
<dbReference type="NCBIfam" id="NF000942">
    <property type="entry name" value="PRK00094.1-4"/>
    <property type="match status" value="1"/>
</dbReference>
<keyword evidence="3 7" id="KW-0560">Oxidoreductase</keyword>
<feature type="region of interest" description="Disordered" evidence="10">
    <location>
        <begin position="1"/>
        <end position="28"/>
    </location>
</feature>
<dbReference type="InterPro" id="IPR006109">
    <property type="entry name" value="G3P_DH_NAD-dep_C"/>
</dbReference>
<dbReference type="EMBL" id="JBHSDI010000057">
    <property type="protein sequence ID" value="MFC4260435.1"/>
    <property type="molecule type" value="Genomic_DNA"/>
</dbReference>
<accession>A0ABV8QJA9</accession>
<comment type="similarity">
    <text evidence="1 7 8">Belongs to the NAD-dependent glycerol-3-phosphate dehydrogenase family.</text>
</comment>
<dbReference type="NCBIfam" id="NF000940">
    <property type="entry name" value="PRK00094.1-2"/>
    <property type="match status" value="1"/>
</dbReference>
<feature type="compositionally biased region" description="Polar residues" evidence="10">
    <location>
        <begin position="1"/>
        <end position="19"/>
    </location>
</feature>
<evidence type="ECO:0000256" key="3">
    <source>
        <dbReference type="ARBA" id="ARBA00023002"/>
    </source>
</evidence>
<feature type="binding site" evidence="7">
    <location>
        <position position="279"/>
    </location>
    <ligand>
        <name>sn-glycerol 3-phosphate</name>
        <dbReference type="ChEBI" id="CHEBI:57597"/>
    </ligand>
</feature>
<feature type="binding site" evidence="7">
    <location>
        <position position="163"/>
    </location>
    <ligand>
        <name>NADPH</name>
        <dbReference type="ChEBI" id="CHEBI:57783"/>
    </ligand>
</feature>
<evidence type="ECO:0000256" key="7">
    <source>
        <dbReference type="HAMAP-Rule" id="MF_00394"/>
    </source>
</evidence>
<dbReference type="InterPro" id="IPR036291">
    <property type="entry name" value="NAD(P)-bd_dom_sf"/>
</dbReference>
<comment type="function">
    <text evidence="7">Catalyzes the reduction of the glycolytic intermediate dihydroxyacetone phosphate (DHAP) to sn-glycerol 3-phosphate (G3P), the key precursor for phospholipid synthesis.</text>
</comment>
<feature type="binding site" evidence="7">
    <location>
        <position position="278"/>
    </location>
    <ligand>
        <name>NADPH</name>
        <dbReference type="ChEBI" id="CHEBI:57783"/>
    </ligand>
</feature>
<evidence type="ECO:0000259" key="11">
    <source>
        <dbReference type="Pfam" id="PF01210"/>
    </source>
</evidence>
<dbReference type="Pfam" id="PF07479">
    <property type="entry name" value="NAD_Gly3P_dh_C"/>
    <property type="match status" value="1"/>
</dbReference>
<keyword evidence="4 7" id="KW-0443">Lipid metabolism</keyword>
<dbReference type="PRINTS" id="PR00077">
    <property type="entry name" value="GPDHDRGNASE"/>
</dbReference>
<feature type="binding site" evidence="7">
    <location>
        <position position="131"/>
    </location>
    <ligand>
        <name>NADPH</name>
        <dbReference type="ChEBI" id="CHEBI:57783"/>
    </ligand>
</feature>
<keyword evidence="6 7" id="KW-1208">Phospholipid metabolism</keyword>
<organism evidence="13 14">
    <name type="scientific">Marinobacter lacisalsi</name>
    <dbReference type="NCBI Taxonomy" id="475979"/>
    <lineage>
        <taxon>Bacteria</taxon>
        <taxon>Pseudomonadati</taxon>
        <taxon>Pseudomonadota</taxon>
        <taxon>Gammaproteobacteria</taxon>
        <taxon>Pseudomonadales</taxon>
        <taxon>Marinobacteraceae</taxon>
        <taxon>Marinobacter</taxon>
    </lineage>
</organism>
<dbReference type="HAMAP" id="MF_00394">
    <property type="entry name" value="NAD_Glyc3P_dehydrog"/>
    <property type="match status" value="1"/>
</dbReference>
<dbReference type="InterPro" id="IPR006168">
    <property type="entry name" value="G3P_DH_NAD-dep"/>
</dbReference>
<feature type="binding site" evidence="7">
    <location>
        <position position="37"/>
    </location>
    <ligand>
        <name>NADPH</name>
        <dbReference type="ChEBI" id="CHEBI:57783"/>
    </ligand>
</feature>
<evidence type="ECO:0000256" key="4">
    <source>
        <dbReference type="ARBA" id="ARBA00023098"/>
    </source>
</evidence>
<dbReference type="InterPro" id="IPR008927">
    <property type="entry name" value="6-PGluconate_DH-like_C_sf"/>
</dbReference>
<comment type="catalytic activity">
    <reaction evidence="7">
        <text>sn-glycerol 3-phosphate + NAD(+) = dihydroxyacetone phosphate + NADH + H(+)</text>
        <dbReference type="Rhea" id="RHEA:11092"/>
        <dbReference type="ChEBI" id="CHEBI:15378"/>
        <dbReference type="ChEBI" id="CHEBI:57540"/>
        <dbReference type="ChEBI" id="CHEBI:57597"/>
        <dbReference type="ChEBI" id="CHEBI:57642"/>
        <dbReference type="ChEBI" id="CHEBI:57945"/>
        <dbReference type="EC" id="1.1.1.94"/>
    </reaction>
</comment>
<dbReference type="PIRSF" id="PIRSF000114">
    <property type="entry name" value="Glycerol-3-P_dh"/>
    <property type="match status" value="1"/>
</dbReference>
<gene>
    <name evidence="7" type="primary">gpsA</name>
    <name evidence="13" type="ORF">ACFOZ5_15555</name>
</gene>
<evidence type="ECO:0000256" key="5">
    <source>
        <dbReference type="ARBA" id="ARBA00023209"/>
    </source>
</evidence>
<comment type="subcellular location">
    <subcellularLocation>
        <location evidence="7">Cytoplasm</location>
    </subcellularLocation>
</comment>
<keyword evidence="7" id="KW-0963">Cytoplasm</keyword>
<evidence type="ECO:0000256" key="1">
    <source>
        <dbReference type="ARBA" id="ARBA00011009"/>
    </source>
</evidence>
<dbReference type="Pfam" id="PF01210">
    <property type="entry name" value="NAD_Gly3P_dh_N"/>
    <property type="match status" value="1"/>
</dbReference>
<dbReference type="SUPFAM" id="SSF48179">
    <property type="entry name" value="6-phosphogluconate dehydrogenase C-terminal domain-like"/>
    <property type="match status" value="1"/>
</dbReference>
<dbReference type="InterPro" id="IPR011128">
    <property type="entry name" value="G3P_DH_NAD-dep_N"/>
</dbReference>
<protein>
    <recommendedName>
        <fullName evidence="7">Glycerol-3-phosphate dehydrogenase [NAD(P)+]</fullName>
        <ecNumber evidence="7">1.1.1.94</ecNumber>
    </recommendedName>
    <alternativeName>
        <fullName evidence="7">NAD(P)(+)-dependent glycerol-3-phosphate dehydrogenase</fullName>
    </alternativeName>
    <alternativeName>
        <fullName evidence="7">NAD(P)H-dependent dihydroxyacetone-phosphate reductase</fullName>
    </alternativeName>
</protein>
<keyword evidence="2 7" id="KW-0444">Lipid biosynthesis</keyword>
<feature type="domain" description="Glycerol-3-phosphate dehydrogenase NAD-dependent C-terminal" evidence="12">
    <location>
        <begin position="203"/>
        <end position="343"/>
    </location>
</feature>
<dbReference type="SUPFAM" id="SSF51735">
    <property type="entry name" value="NAD(P)-binding Rossmann-fold domains"/>
    <property type="match status" value="1"/>
</dbReference>
<evidence type="ECO:0000256" key="6">
    <source>
        <dbReference type="ARBA" id="ARBA00023264"/>
    </source>
</evidence>
<dbReference type="PANTHER" id="PTHR11728:SF1">
    <property type="entry name" value="GLYCEROL-3-PHOSPHATE DEHYDROGENASE [NAD(+)] 2, CHLOROPLASTIC"/>
    <property type="match status" value="1"/>
</dbReference>
<feature type="binding site" evidence="7">
    <location>
        <position position="74"/>
    </location>
    <ligand>
        <name>NADPH</name>
        <dbReference type="ChEBI" id="CHEBI:57783"/>
    </ligand>
</feature>
<feature type="binding site" evidence="7">
    <location>
        <position position="277"/>
    </location>
    <ligand>
        <name>sn-glycerol 3-phosphate</name>
        <dbReference type="ChEBI" id="CHEBI:57597"/>
    </ligand>
</feature>
<sequence length="367" mass="39202">MSDNTSPGNGQSPQNSRQFPSGPGGARHVAVLGGGSFGTAMAKILAEKGHTVHFWMRDENQVRELTEQGTNSRYMPGVRIEGDLRPTTRFAEALAEAEAVFVAIPSKAFRQVIRTHANDFAPGQIVVSLTKGVERDGFKLMSEILQEEIPRTRIGVLSGPNLAAEIVNRELTATVIAAKDPEVRRAIQDLLGCEYFRVYANVDVYGVELAGALKNIYAVVSGMAAALDLGENARAMLLTRSLAEMSRFAVSLGANPMTFMGLAGIGDLVVTCTSSKSRNYRVGYAVGKGAELDDAVAELGQVAEGIHTLLLVKEKAEAVGIYMPLVRGLYDILYGGASIKAVINGLMTAVQNSDVEFILPRTLSGQG</sequence>
<feature type="binding site" evidence="7">
    <location>
        <position position="302"/>
    </location>
    <ligand>
        <name>NADPH</name>
        <dbReference type="ChEBI" id="CHEBI:57783"/>
    </ligand>
</feature>
<comment type="catalytic activity">
    <reaction evidence="7 9">
        <text>sn-glycerol 3-phosphate + NADP(+) = dihydroxyacetone phosphate + NADPH + H(+)</text>
        <dbReference type="Rhea" id="RHEA:11096"/>
        <dbReference type="ChEBI" id="CHEBI:15378"/>
        <dbReference type="ChEBI" id="CHEBI:57597"/>
        <dbReference type="ChEBI" id="CHEBI:57642"/>
        <dbReference type="ChEBI" id="CHEBI:57783"/>
        <dbReference type="ChEBI" id="CHEBI:58349"/>
        <dbReference type="EC" id="1.1.1.94"/>
    </reaction>
</comment>
<dbReference type="InterPro" id="IPR013328">
    <property type="entry name" value="6PGD_dom2"/>
</dbReference>
<name>A0ABV8QJA9_9GAMM</name>
<feature type="binding site" evidence="7">
    <location>
        <position position="214"/>
    </location>
    <ligand>
        <name>sn-glycerol 3-phosphate</name>
        <dbReference type="ChEBI" id="CHEBI:57597"/>
    </ligand>
</feature>
<dbReference type="EC" id="1.1.1.94" evidence="7"/>
<feature type="binding site" evidence="7">
    <location>
        <position position="131"/>
    </location>
    <ligand>
        <name>sn-glycerol 3-phosphate</name>
        <dbReference type="ChEBI" id="CHEBI:57597"/>
    </ligand>
</feature>
<comment type="pathway">
    <text evidence="7">Membrane lipid metabolism; glycerophospholipid metabolism.</text>
</comment>
<comment type="caution">
    <text evidence="13">The sequence shown here is derived from an EMBL/GenBank/DDBJ whole genome shotgun (WGS) entry which is preliminary data.</text>
</comment>
<proteinExistence type="inferred from homology"/>
<dbReference type="GO" id="GO:0047952">
    <property type="term" value="F:glycerol-3-phosphate dehydrogenase [NAD(P)+] activity"/>
    <property type="evidence" value="ECO:0007669"/>
    <property type="project" value="UniProtKB-EC"/>
</dbReference>
<evidence type="ECO:0000256" key="8">
    <source>
        <dbReference type="RuleBase" id="RU000437"/>
    </source>
</evidence>
<dbReference type="RefSeq" id="WP_379888950.1">
    <property type="nucleotide sequence ID" value="NZ_JBHSDI010000057.1"/>
</dbReference>